<evidence type="ECO:0000313" key="4">
    <source>
        <dbReference type="Proteomes" id="UP000529795"/>
    </source>
</evidence>
<sequence>MDRAVRAAGDRRLDRARQLRAAALMGWIALLAIVALAMGAMIVARLPRILWMMTGAALALGAVGYALQGSAMLPASPAQPTQVAAESDDPELAVLRDQMLGRFTGDGAYVIAADAMRRSGDKAAAVRVLLGGINRIPDSLLLWTALGTALAANDGERMSPPALLAFCHASRLSPDHPAPPFFAGLVYVRAGDFAAARPLWARALALTPTNAPYRQGIAMRLLLLDRYLTLTGGRAPR</sequence>
<organism evidence="3 4">
    <name type="scientific">Sphingomonas jinjuensis</name>
    <dbReference type="NCBI Taxonomy" id="535907"/>
    <lineage>
        <taxon>Bacteria</taxon>
        <taxon>Pseudomonadati</taxon>
        <taxon>Pseudomonadota</taxon>
        <taxon>Alphaproteobacteria</taxon>
        <taxon>Sphingomonadales</taxon>
        <taxon>Sphingomonadaceae</taxon>
        <taxon>Sphingomonas</taxon>
    </lineage>
</organism>
<dbReference type="Proteomes" id="UP000529795">
    <property type="component" value="Unassembled WGS sequence"/>
</dbReference>
<protein>
    <submittedName>
        <fullName evidence="3">Cytochrome c-type biogenesis protein CcmH/NrfG</fullName>
    </submittedName>
</protein>
<keyword evidence="2" id="KW-0812">Transmembrane</keyword>
<keyword evidence="4" id="KW-1185">Reference proteome</keyword>
<evidence type="ECO:0000256" key="2">
    <source>
        <dbReference type="SAM" id="Phobius"/>
    </source>
</evidence>
<accession>A0A840FBV6</accession>
<dbReference type="InterPro" id="IPR019734">
    <property type="entry name" value="TPR_rpt"/>
</dbReference>
<dbReference type="EMBL" id="JACIEV010000002">
    <property type="protein sequence ID" value="MBB4153027.1"/>
    <property type="molecule type" value="Genomic_DNA"/>
</dbReference>
<feature type="repeat" description="TPR" evidence="1">
    <location>
        <begin position="177"/>
        <end position="210"/>
    </location>
</feature>
<dbReference type="AlphaFoldDB" id="A0A840FBV6"/>
<name>A0A840FBV6_9SPHN</name>
<keyword evidence="2" id="KW-0472">Membrane</keyword>
<keyword evidence="2" id="KW-1133">Transmembrane helix</keyword>
<feature type="transmembrane region" description="Helical" evidence="2">
    <location>
        <begin position="21"/>
        <end position="43"/>
    </location>
</feature>
<dbReference type="Gene3D" id="1.25.40.10">
    <property type="entry name" value="Tetratricopeptide repeat domain"/>
    <property type="match status" value="1"/>
</dbReference>
<dbReference type="SUPFAM" id="SSF48452">
    <property type="entry name" value="TPR-like"/>
    <property type="match status" value="1"/>
</dbReference>
<keyword evidence="1" id="KW-0802">TPR repeat</keyword>
<gene>
    <name evidence="3" type="ORF">GGQ80_000915</name>
</gene>
<evidence type="ECO:0000313" key="3">
    <source>
        <dbReference type="EMBL" id="MBB4153027.1"/>
    </source>
</evidence>
<dbReference type="PROSITE" id="PS50005">
    <property type="entry name" value="TPR"/>
    <property type="match status" value="1"/>
</dbReference>
<proteinExistence type="predicted"/>
<evidence type="ECO:0000256" key="1">
    <source>
        <dbReference type="PROSITE-ProRule" id="PRU00339"/>
    </source>
</evidence>
<dbReference type="InterPro" id="IPR011990">
    <property type="entry name" value="TPR-like_helical_dom_sf"/>
</dbReference>
<comment type="caution">
    <text evidence="3">The sequence shown here is derived from an EMBL/GenBank/DDBJ whole genome shotgun (WGS) entry which is preliminary data.</text>
</comment>
<reference evidence="3 4" key="1">
    <citation type="submission" date="2020-08" db="EMBL/GenBank/DDBJ databases">
        <title>Genomic Encyclopedia of Type Strains, Phase IV (KMG-IV): sequencing the most valuable type-strain genomes for metagenomic binning, comparative biology and taxonomic classification.</title>
        <authorList>
            <person name="Goeker M."/>
        </authorList>
    </citation>
    <scope>NUCLEOTIDE SEQUENCE [LARGE SCALE GENOMIC DNA]</scope>
    <source>
        <strain evidence="3 4">YC6723</strain>
    </source>
</reference>